<dbReference type="InterPro" id="IPR027417">
    <property type="entry name" value="P-loop_NTPase"/>
</dbReference>
<dbReference type="GO" id="GO:0005524">
    <property type="term" value="F:ATP binding"/>
    <property type="evidence" value="ECO:0007669"/>
    <property type="project" value="UniProtKB-KW"/>
</dbReference>
<evidence type="ECO:0000256" key="2">
    <source>
        <dbReference type="ARBA" id="ARBA00022614"/>
    </source>
</evidence>
<evidence type="ECO:0000256" key="1">
    <source>
        <dbReference type="ARBA" id="ARBA00008894"/>
    </source>
</evidence>
<evidence type="ECO:0000256" key="3">
    <source>
        <dbReference type="ARBA" id="ARBA00022737"/>
    </source>
</evidence>
<evidence type="ECO:0000259" key="9">
    <source>
        <dbReference type="Pfam" id="PF23598"/>
    </source>
</evidence>
<dbReference type="InterPro" id="IPR032675">
    <property type="entry name" value="LRR_dom_sf"/>
</dbReference>
<evidence type="ECO:0000256" key="5">
    <source>
        <dbReference type="ARBA" id="ARBA00022821"/>
    </source>
</evidence>
<dbReference type="InterPro" id="IPR058922">
    <property type="entry name" value="WHD_DRP"/>
</dbReference>
<dbReference type="EMBL" id="NKXS01002928">
    <property type="protein sequence ID" value="PIN11492.1"/>
    <property type="molecule type" value="Genomic_DNA"/>
</dbReference>
<dbReference type="Proteomes" id="UP000231279">
    <property type="component" value="Unassembled WGS sequence"/>
</dbReference>
<dbReference type="OrthoDB" id="1749650at2759"/>
<evidence type="ECO:0000256" key="4">
    <source>
        <dbReference type="ARBA" id="ARBA00022741"/>
    </source>
</evidence>
<keyword evidence="3" id="KW-0677">Repeat</keyword>
<organism evidence="10 11">
    <name type="scientific">Handroanthus impetiginosus</name>
    <dbReference type="NCBI Taxonomy" id="429701"/>
    <lineage>
        <taxon>Eukaryota</taxon>
        <taxon>Viridiplantae</taxon>
        <taxon>Streptophyta</taxon>
        <taxon>Embryophyta</taxon>
        <taxon>Tracheophyta</taxon>
        <taxon>Spermatophyta</taxon>
        <taxon>Magnoliopsida</taxon>
        <taxon>eudicotyledons</taxon>
        <taxon>Gunneridae</taxon>
        <taxon>Pentapetalae</taxon>
        <taxon>asterids</taxon>
        <taxon>lamiids</taxon>
        <taxon>Lamiales</taxon>
        <taxon>Bignoniaceae</taxon>
        <taxon>Crescentiina</taxon>
        <taxon>Tabebuia alliance</taxon>
        <taxon>Handroanthus</taxon>
    </lineage>
</organism>
<dbReference type="PANTHER" id="PTHR23155:SF1238">
    <property type="entry name" value="TOMV SUSCEPTIBLE PROTEIN TM-2"/>
    <property type="match status" value="1"/>
</dbReference>
<evidence type="ECO:0000256" key="6">
    <source>
        <dbReference type="ARBA" id="ARBA00022840"/>
    </source>
</evidence>
<comment type="caution">
    <text evidence="10">The sequence shown here is derived from an EMBL/GenBank/DDBJ whole genome shotgun (WGS) entry which is preliminary data.</text>
</comment>
<dbReference type="InterPro" id="IPR042197">
    <property type="entry name" value="Apaf_helical"/>
</dbReference>
<keyword evidence="2" id="KW-0433">Leucine-rich repeat</keyword>
<dbReference type="SUPFAM" id="SSF52058">
    <property type="entry name" value="L domain-like"/>
    <property type="match status" value="1"/>
</dbReference>
<proteinExistence type="inferred from homology"/>
<dbReference type="PANTHER" id="PTHR23155">
    <property type="entry name" value="DISEASE RESISTANCE PROTEIN RP"/>
    <property type="match status" value="1"/>
</dbReference>
<evidence type="ECO:0000259" key="8">
    <source>
        <dbReference type="Pfam" id="PF23559"/>
    </source>
</evidence>
<dbReference type="PRINTS" id="PR00364">
    <property type="entry name" value="DISEASERSIST"/>
</dbReference>
<dbReference type="Gene3D" id="3.40.50.300">
    <property type="entry name" value="P-loop containing nucleotide triphosphate hydrolases"/>
    <property type="match status" value="1"/>
</dbReference>
<feature type="domain" description="Disease resistance protein winged helix" evidence="8">
    <location>
        <begin position="207"/>
        <end position="276"/>
    </location>
</feature>
<dbReference type="Pfam" id="PF23598">
    <property type="entry name" value="LRR_14"/>
    <property type="match status" value="1"/>
</dbReference>
<dbReference type="InterPro" id="IPR002182">
    <property type="entry name" value="NB-ARC"/>
</dbReference>
<dbReference type="InterPro" id="IPR036388">
    <property type="entry name" value="WH-like_DNA-bd_sf"/>
</dbReference>
<evidence type="ECO:0000313" key="10">
    <source>
        <dbReference type="EMBL" id="PIN11492.1"/>
    </source>
</evidence>
<comment type="similarity">
    <text evidence="1">Belongs to the disease resistance NB-LRR family.</text>
</comment>
<dbReference type="FunFam" id="1.10.10.10:FF:000322">
    <property type="entry name" value="Probable disease resistance protein At1g63360"/>
    <property type="match status" value="1"/>
</dbReference>
<reference evidence="11" key="1">
    <citation type="journal article" date="2018" name="Gigascience">
        <title>Genome assembly of the Pink Ipe (Handroanthus impetiginosus, Bignoniaceae), a highly valued, ecologically keystone Neotropical timber forest tree.</title>
        <authorList>
            <person name="Silva-Junior O.B."/>
            <person name="Grattapaglia D."/>
            <person name="Novaes E."/>
            <person name="Collevatti R.G."/>
        </authorList>
    </citation>
    <scope>NUCLEOTIDE SEQUENCE [LARGE SCALE GENOMIC DNA]</scope>
    <source>
        <strain evidence="11">cv. UFG-1</strain>
    </source>
</reference>
<dbReference type="Pfam" id="PF00931">
    <property type="entry name" value="NB-ARC"/>
    <property type="match status" value="1"/>
</dbReference>
<sequence length="656" mass="75743">MVYVSQEAQATEILRDIAKQVGFSDEKMNENLEHNLYLFLQEKKYLIFLDDIWNIKTWDQLRDTLLVNSENGSRIIVTSRHTNVGNYIGATARYLGADQFLVPLDVLSKDYALYLFKDMISGPNYENEVRKPLREIGEKIVDKCGGLPLAIEVVVGMLRVRGMSIPAWNEVLRTMTQIPENNCLKLLSLSYNDLPRNLKPLFLYLGIFPENREILVPQLIPLWVAEKFIRANGNQDDDVENQINELISRNLLQVSCRKSDGRVRSFRMHSLVHDLCMQLGEENNYFCTRNNLTKARDVTIVRRVTTNTSFLHENAFQDVKIPKLRALFCFYNDVDLFKFLKDNAPDLHFLRLVIIEFYDGKVVKVPEEIANLSGLIYLKMIGNVSEIPESIRRLRRLQTLEIRSTDIPEGVLKMKHVKHLFLSSLIVVKKPHGLPCFKSSTDEDEEVEVDLPNIQSLDVDFGPKLSLTPSSVKKLTSLKSLGIQVSKREMMDHVFPAEPVLTNIEAIKLKIHVSFFDDIPKLDLYEYHSLKKLNLYFNTAHDITGKVVFPPQVMKISLRRVTNIDDHMDSLKKLSNLESLKLKKCKGHKLDFSGEGNFPKLQLLMLKYTVFTKLVVDDYGIPRIYKFIYEASPLLENVEIPERLRKVMEKEIHEEV</sequence>
<feature type="domain" description="NB-ARC" evidence="7">
    <location>
        <begin position="2"/>
        <end position="93"/>
    </location>
</feature>
<evidence type="ECO:0000259" key="7">
    <source>
        <dbReference type="Pfam" id="PF00931"/>
    </source>
</evidence>
<keyword evidence="6" id="KW-0067">ATP-binding</keyword>
<keyword evidence="4" id="KW-0547">Nucleotide-binding</keyword>
<dbReference type="Gene3D" id="3.80.10.10">
    <property type="entry name" value="Ribonuclease Inhibitor"/>
    <property type="match status" value="1"/>
</dbReference>
<dbReference type="GO" id="GO:0098542">
    <property type="term" value="P:defense response to other organism"/>
    <property type="evidence" value="ECO:0007669"/>
    <property type="project" value="TreeGrafter"/>
</dbReference>
<dbReference type="SUPFAM" id="SSF52540">
    <property type="entry name" value="P-loop containing nucleoside triphosphate hydrolases"/>
    <property type="match status" value="1"/>
</dbReference>
<protein>
    <submittedName>
        <fullName evidence="10">Apoptotic ATPase</fullName>
    </submittedName>
</protein>
<dbReference type="AlphaFoldDB" id="A0A2G9H1T7"/>
<dbReference type="STRING" id="429701.A0A2G9H1T7"/>
<feature type="domain" description="Disease resistance R13L4/SHOC-2-like LRR" evidence="9">
    <location>
        <begin position="345"/>
        <end position="624"/>
    </location>
</feature>
<name>A0A2G9H1T7_9LAMI</name>
<dbReference type="Gene3D" id="1.10.8.430">
    <property type="entry name" value="Helical domain of apoptotic protease-activating factors"/>
    <property type="match status" value="1"/>
</dbReference>
<evidence type="ECO:0000313" key="11">
    <source>
        <dbReference type="Proteomes" id="UP000231279"/>
    </source>
</evidence>
<keyword evidence="11" id="KW-1185">Reference proteome</keyword>
<dbReference type="GO" id="GO:0043531">
    <property type="term" value="F:ADP binding"/>
    <property type="evidence" value="ECO:0007669"/>
    <property type="project" value="InterPro"/>
</dbReference>
<accession>A0A2G9H1T7</accession>
<keyword evidence="5" id="KW-0611">Plant defense</keyword>
<dbReference type="InterPro" id="IPR044974">
    <property type="entry name" value="Disease_R_plants"/>
</dbReference>
<gene>
    <name evidence="10" type="ORF">CDL12_15914</name>
</gene>
<dbReference type="InterPro" id="IPR055414">
    <property type="entry name" value="LRR_R13L4/SHOC2-like"/>
</dbReference>
<dbReference type="Gene3D" id="1.10.10.10">
    <property type="entry name" value="Winged helix-like DNA-binding domain superfamily/Winged helix DNA-binding domain"/>
    <property type="match status" value="1"/>
</dbReference>
<dbReference type="Pfam" id="PF23559">
    <property type="entry name" value="WHD_DRP"/>
    <property type="match status" value="1"/>
</dbReference>